<dbReference type="OrthoDB" id="2162569at2759"/>
<feature type="region of interest" description="Disordered" evidence="5">
    <location>
        <begin position="1"/>
        <end position="38"/>
    </location>
</feature>
<dbReference type="AlphaFoldDB" id="F4PAT9"/>
<keyword evidence="3" id="KW-0862">Zinc</keyword>
<protein>
    <recommendedName>
        <fullName evidence="6">MYND-type domain-containing protein</fullName>
    </recommendedName>
</protein>
<evidence type="ECO:0000256" key="2">
    <source>
        <dbReference type="ARBA" id="ARBA00022771"/>
    </source>
</evidence>
<reference evidence="7 8" key="1">
    <citation type="submission" date="2009-12" db="EMBL/GenBank/DDBJ databases">
        <title>The draft genome of Batrachochytrium dendrobatidis.</title>
        <authorList>
            <consortium name="US DOE Joint Genome Institute (JGI-PGF)"/>
            <person name="Kuo A."/>
            <person name="Salamov A."/>
            <person name="Schmutz J."/>
            <person name="Lucas S."/>
            <person name="Pitluck S."/>
            <person name="Rosenblum E."/>
            <person name="Stajich J."/>
            <person name="Eisen M."/>
            <person name="Grigoriev I.V."/>
        </authorList>
    </citation>
    <scope>NUCLEOTIDE SEQUENCE [LARGE SCALE GENOMIC DNA]</scope>
    <source>
        <strain evidence="8">JAM81 / FGSC 10211</strain>
    </source>
</reference>
<dbReference type="Pfam" id="PF12937">
    <property type="entry name" value="F-box-like"/>
    <property type="match status" value="1"/>
</dbReference>
<keyword evidence="8" id="KW-1185">Reference proteome</keyword>
<dbReference type="Gene3D" id="1.20.1280.50">
    <property type="match status" value="1"/>
</dbReference>
<dbReference type="SUPFAM" id="SSF144232">
    <property type="entry name" value="HIT/MYND zinc finger-like"/>
    <property type="match status" value="1"/>
</dbReference>
<evidence type="ECO:0000313" key="7">
    <source>
        <dbReference type="EMBL" id="EGF77740.1"/>
    </source>
</evidence>
<evidence type="ECO:0000256" key="5">
    <source>
        <dbReference type="SAM" id="MobiDB-lite"/>
    </source>
</evidence>
<dbReference type="HOGENOM" id="CLU_484813_0_0_1"/>
<dbReference type="Gene3D" id="6.10.140.2220">
    <property type="match status" value="1"/>
</dbReference>
<evidence type="ECO:0000256" key="1">
    <source>
        <dbReference type="ARBA" id="ARBA00022723"/>
    </source>
</evidence>
<sequence>MNPARKRQLPTLLSEATGTPRRSKRIASQTGFREVSPSTTVADKDSLFADDDHDQLLTIGTGKHFLSKPHLIHRRPAAALLPNEVLSLIFRCLASSWIFRPIPKSPLSARIELLQCALVCRNWSSVALQTMHQAHYISKVIPRIEMPQLTQALANHTSEWSYVCMMALVCLHRPEWNMGAPRLFYIDRSRLLQTIFPGQHYTQTSRSSLSSFSSSAEALASSVNTTKLLDSQDLPEHDEARLVKLFALRHPNPADPAWSTIVACSMDVQDTFIELATGKPCNSFETTTIDSDDVVDTQLAQVNAQPDACFHRSAIEDSHQHTMALNSFKLDEYFKVTRKPNVNGLDRLLASQVSATIADISMLAPPFNIHTPGPVVPGSPSTGSHSAHHSSIVPYSSHPDKSVLANTHFKKSHTFPTDAVENVTLTEFSGKLIPNQYHIPMMMRYSERMDIGCFFVFINLGANRGSILLRAKPVGLLSDATPFGNGSLVLWDDRAYGCCSRCRRRLLRVQVCADCRIAQFCSRACQKHDWDSGHRTICRTLGLQYAISPADLIMDPRNEPQI</sequence>
<dbReference type="Pfam" id="PF01753">
    <property type="entry name" value="zf-MYND"/>
    <property type="match status" value="1"/>
</dbReference>
<organism evidence="7 8">
    <name type="scientific">Batrachochytrium dendrobatidis (strain JAM81 / FGSC 10211)</name>
    <name type="common">Frog chytrid fungus</name>
    <dbReference type="NCBI Taxonomy" id="684364"/>
    <lineage>
        <taxon>Eukaryota</taxon>
        <taxon>Fungi</taxon>
        <taxon>Fungi incertae sedis</taxon>
        <taxon>Chytridiomycota</taxon>
        <taxon>Chytridiomycota incertae sedis</taxon>
        <taxon>Chytridiomycetes</taxon>
        <taxon>Rhizophydiales</taxon>
        <taxon>Rhizophydiales incertae sedis</taxon>
        <taxon>Batrachochytrium</taxon>
    </lineage>
</organism>
<feature type="domain" description="MYND-type" evidence="6">
    <location>
        <begin position="499"/>
        <end position="538"/>
    </location>
</feature>
<feature type="compositionally biased region" description="Polar residues" evidence="5">
    <location>
        <begin position="26"/>
        <end position="38"/>
    </location>
</feature>
<accession>F4PAT9</accession>
<dbReference type="RefSeq" id="XP_006681827.1">
    <property type="nucleotide sequence ID" value="XM_006681764.1"/>
</dbReference>
<dbReference type="STRING" id="684364.F4PAT9"/>
<dbReference type="PROSITE" id="PS50865">
    <property type="entry name" value="ZF_MYND_2"/>
    <property type="match status" value="1"/>
</dbReference>
<dbReference type="InParanoid" id="F4PAT9"/>
<evidence type="ECO:0000256" key="4">
    <source>
        <dbReference type="PROSITE-ProRule" id="PRU00134"/>
    </source>
</evidence>
<dbReference type="EMBL" id="GL882891">
    <property type="protein sequence ID" value="EGF77740.1"/>
    <property type="molecule type" value="Genomic_DNA"/>
</dbReference>
<dbReference type="InterPro" id="IPR002893">
    <property type="entry name" value="Znf_MYND"/>
</dbReference>
<keyword evidence="1" id="KW-0479">Metal-binding</keyword>
<evidence type="ECO:0000256" key="3">
    <source>
        <dbReference type="ARBA" id="ARBA00022833"/>
    </source>
</evidence>
<dbReference type="GeneID" id="18244285"/>
<evidence type="ECO:0000259" key="6">
    <source>
        <dbReference type="PROSITE" id="PS50865"/>
    </source>
</evidence>
<keyword evidence="2 4" id="KW-0863">Zinc-finger</keyword>
<dbReference type="Proteomes" id="UP000007241">
    <property type="component" value="Unassembled WGS sequence"/>
</dbReference>
<proteinExistence type="predicted"/>
<gene>
    <name evidence="7" type="ORF">BATDEDRAFT_91497</name>
</gene>
<name>F4PAT9_BATDJ</name>
<evidence type="ECO:0000313" key="8">
    <source>
        <dbReference type="Proteomes" id="UP000007241"/>
    </source>
</evidence>
<dbReference type="InterPro" id="IPR001810">
    <property type="entry name" value="F-box_dom"/>
</dbReference>
<dbReference type="GO" id="GO:0008270">
    <property type="term" value="F:zinc ion binding"/>
    <property type="evidence" value="ECO:0007669"/>
    <property type="project" value="UniProtKB-KW"/>
</dbReference>